<dbReference type="OrthoDB" id="471639at1883"/>
<dbReference type="RefSeq" id="WP_086717165.1">
    <property type="nucleotide sequence ID" value="NZ_BLAG01000004.1"/>
</dbReference>
<dbReference type="EMBL" id="BLAG01000004">
    <property type="protein sequence ID" value="GES27856.1"/>
    <property type="molecule type" value="Genomic_DNA"/>
</dbReference>
<evidence type="ECO:0000313" key="2">
    <source>
        <dbReference type="Proteomes" id="UP000325598"/>
    </source>
</evidence>
<accession>A0A5J4L969</accession>
<gene>
    <name evidence="1" type="ORF">San01_03430</name>
</gene>
<comment type="caution">
    <text evidence="1">The sequence shown here is derived from an EMBL/GenBank/DDBJ whole genome shotgun (WGS) entry which is preliminary data.</text>
</comment>
<protein>
    <submittedName>
        <fullName evidence="1">Uncharacterized protein</fullName>
    </submittedName>
</protein>
<proteinExistence type="predicted"/>
<sequence length="95" mass="10402">MTDSRSLTLKQILHLVDRARRGVALPAELDDLQAGITALDAARRSNGGMQQRMHTMRQQLAAVEALVADAESRLLPSVSTSRLRAELPKTKRQAA</sequence>
<evidence type="ECO:0000313" key="1">
    <source>
        <dbReference type="EMBL" id="GES27856.1"/>
    </source>
</evidence>
<dbReference type="Proteomes" id="UP000325598">
    <property type="component" value="Unassembled WGS sequence"/>
</dbReference>
<keyword evidence="2" id="KW-1185">Reference proteome</keyword>
<reference evidence="1 2" key="1">
    <citation type="submission" date="2019-10" db="EMBL/GenBank/DDBJ databases">
        <title>Whole genome shotgun sequence of Streptomyces angustmyceticus NBRC 3934.</title>
        <authorList>
            <person name="Hosoyama A."/>
            <person name="Ichikawa N."/>
            <person name="Kimura A."/>
            <person name="Kitahashi Y."/>
            <person name="Komaki H."/>
            <person name="Uohara A."/>
        </authorList>
    </citation>
    <scope>NUCLEOTIDE SEQUENCE [LARGE SCALE GENOMIC DNA]</scope>
    <source>
        <strain evidence="1 2">NBRC 3934</strain>
    </source>
</reference>
<name>A0A5J4L969_9ACTN</name>
<dbReference type="AlphaFoldDB" id="A0A5J4L969"/>
<organism evidence="1 2">
    <name type="scientific">Streptomyces angustmyceticus</name>
    <dbReference type="NCBI Taxonomy" id="285578"/>
    <lineage>
        <taxon>Bacteria</taxon>
        <taxon>Bacillati</taxon>
        <taxon>Actinomycetota</taxon>
        <taxon>Actinomycetes</taxon>
        <taxon>Kitasatosporales</taxon>
        <taxon>Streptomycetaceae</taxon>
        <taxon>Streptomyces</taxon>
    </lineage>
</organism>
<dbReference type="GeneID" id="96749747"/>